<reference evidence="2" key="1">
    <citation type="journal article" date="2013" name="Proc. Natl. Acad. Sci. U.S.A.">
        <title>Improving the coverage of the cyanobacterial phylum using diversity-driven genome sequencing.</title>
        <authorList>
            <person name="Shih P.M."/>
            <person name="Wu D."/>
            <person name="Latifi A."/>
            <person name="Axen S.D."/>
            <person name="Fewer D.P."/>
            <person name="Talla E."/>
            <person name="Calteau A."/>
            <person name="Cai F."/>
            <person name="Tandeau de Marsac N."/>
            <person name="Rippka R."/>
            <person name="Herdman M."/>
            <person name="Sivonen K."/>
            <person name="Coursin T."/>
            <person name="Laurent T."/>
            <person name="Goodwin L."/>
            <person name="Nolan M."/>
            <person name="Davenport K.W."/>
            <person name="Han C.S."/>
            <person name="Rubin E.M."/>
            <person name="Eisen J.A."/>
            <person name="Woyke T."/>
            <person name="Gugger M."/>
            <person name="Kerfeld C.A."/>
        </authorList>
    </citation>
    <scope>NUCLEOTIDE SEQUENCE [LARGE SCALE GENOMIC DNA]</scope>
    <source>
        <strain evidence="2">ATCC 27899 / PCC 7122</strain>
    </source>
</reference>
<dbReference type="EMBL" id="CP003659">
    <property type="protein sequence ID" value="AFZ58902.1"/>
    <property type="molecule type" value="Genomic_DNA"/>
</dbReference>
<sequence length="73" mass="8540">MHLENSTKKMIQSCGMGILPVLILLAGKMPAPQEILGYFFNWRTPRELHKKDDPILWDGYPEFLCTISWQDLY</sequence>
<dbReference type="PATRIC" id="fig|272123.3.peg.3808"/>
<gene>
    <name evidence="1" type="ordered locus">Anacy_3505</name>
</gene>
<dbReference type="eggNOG" id="ENOG5030MU0">
    <property type="taxonomic scope" value="Bacteria"/>
</dbReference>
<evidence type="ECO:0000313" key="1">
    <source>
        <dbReference type="EMBL" id="AFZ58902.1"/>
    </source>
</evidence>
<keyword evidence="2" id="KW-1185">Reference proteome</keyword>
<organism evidence="1 2">
    <name type="scientific">Anabaena cylindrica (strain ATCC 27899 / PCC 7122)</name>
    <dbReference type="NCBI Taxonomy" id="272123"/>
    <lineage>
        <taxon>Bacteria</taxon>
        <taxon>Bacillati</taxon>
        <taxon>Cyanobacteriota</taxon>
        <taxon>Cyanophyceae</taxon>
        <taxon>Nostocales</taxon>
        <taxon>Nostocaceae</taxon>
        <taxon>Anabaena</taxon>
    </lineage>
</organism>
<proteinExistence type="predicted"/>
<accession>K9ZK31</accession>
<protein>
    <submittedName>
        <fullName evidence="1">Uncharacterized protein</fullName>
    </submittedName>
</protein>
<dbReference type="KEGG" id="acy:Anacy_3505"/>
<dbReference type="HOGENOM" id="CLU_2696409_0_0_3"/>
<name>K9ZK31_ANACC</name>
<dbReference type="OrthoDB" id="9971874at2"/>
<dbReference type="Proteomes" id="UP000010474">
    <property type="component" value="Chromosome"/>
</dbReference>
<dbReference type="AlphaFoldDB" id="K9ZK31"/>
<evidence type="ECO:0000313" key="2">
    <source>
        <dbReference type="Proteomes" id="UP000010474"/>
    </source>
</evidence>